<keyword evidence="2" id="KW-0597">Phosphoprotein</keyword>
<dbReference type="SUPFAM" id="SSF46894">
    <property type="entry name" value="C-terminal effector domain of the bipartite response regulators"/>
    <property type="match status" value="1"/>
</dbReference>
<dbReference type="SMART" id="SM00448">
    <property type="entry name" value="REC"/>
    <property type="match status" value="1"/>
</dbReference>
<feature type="domain" description="Response regulatory" evidence="4">
    <location>
        <begin position="9"/>
        <end position="123"/>
    </location>
</feature>
<dbReference type="PANTHER" id="PTHR43214:SF44">
    <property type="entry name" value="TWO-COMPONENT RESPONSE REGULATOR"/>
    <property type="match status" value="1"/>
</dbReference>
<evidence type="ECO:0000256" key="1">
    <source>
        <dbReference type="ARBA" id="ARBA00023125"/>
    </source>
</evidence>
<dbReference type="GO" id="GO:0003677">
    <property type="term" value="F:DNA binding"/>
    <property type="evidence" value="ECO:0007669"/>
    <property type="project" value="UniProtKB-KW"/>
</dbReference>
<dbReference type="Gene3D" id="1.10.10.10">
    <property type="entry name" value="Winged helix-like DNA-binding domain superfamily/Winged helix DNA-binding domain"/>
    <property type="match status" value="1"/>
</dbReference>
<protein>
    <submittedName>
        <fullName evidence="5">DNA-binding response regulator</fullName>
    </submittedName>
</protein>
<gene>
    <name evidence="5" type="ORF">VVD49_08795</name>
</gene>
<comment type="caution">
    <text evidence="5">The sequence shown here is derived from an EMBL/GenBank/DDBJ whole genome shotgun (WGS) entry which is preliminary data.</text>
</comment>
<dbReference type="CDD" id="cd06170">
    <property type="entry name" value="LuxR_C_like"/>
    <property type="match status" value="1"/>
</dbReference>
<evidence type="ECO:0000259" key="4">
    <source>
        <dbReference type="PROSITE" id="PS50110"/>
    </source>
</evidence>
<dbReference type="RefSeq" id="WP_327598767.1">
    <property type="nucleotide sequence ID" value="NZ_JAYXHS010000001.1"/>
</dbReference>
<dbReference type="SMART" id="SM00421">
    <property type="entry name" value="HTH_LUXR"/>
    <property type="match status" value="1"/>
</dbReference>
<dbReference type="PROSITE" id="PS50043">
    <property type="entry name" value="HTH_LUXR_2"/>
    <property type="match status" value="1"/>
</dbReference>
<dbReference type="PROSITE" id="PS50110">
    <property type="entry name" value="RESPONSE_REGULATORY"/>
    <property type="match status" value="1"/>
</dbReference>
<dbReference type="InterPro" id="IPR011006">
    <property type="entry name" value="CheY-like_superfamily"/>
</dbReference>
<dbReference type="InterPro" id="IPR000792">
    <property type="entry name" value="Tscrpt_reg_LuxR_C"/>
</dbReference>
<dbReference type="InterPro" id="IPR036388">
    <property type="entry name" value="WH-like_DNA-bd_sf"/>
</dbReference>
<dbReference type="InterPro" id="IPR039420">
    <property type="entry name" value="WalR-like"/>
</dbReference>
<evidence type="ECO:0000259" key="3">
    <source>
        <dbReference type="PROSITE" id="PS50043"/>
    </source>
</evidence>
<dbReference type="Pfam" id="PF00196">
    <property type="entry name" value="GerE"/>
    <property type="match status" value="1"/>
</dbReference>
<evidence type="ECO:0000256" key="2">
    <source>
        <dbReference type="PROSITE-ProRule" id="PRU00169"/>
    </source>
</evidence>
<proteinExistence type="predicted"/>
<dbReference type="Gene3D" id="3.40.50.2300">
    <property type="match status" value="1"/>
</dbReference>
<dbReference type="EMBL" id="JAYXHS010000001">
    <property type="protein sequence ID" value="MEC5385820.1"/>
    <property type="molecule type" value="Genomic_DNA"/>
</dbReference>
<feature type="domain" description="HTH luxR-type" evidence="3">
    <location>
        <begin position="234"/>
        <end position="299"/>
    </location>
</feature>
<evidence type="ECO:0000313" key="5">
    <source>
        <dbReference type="EMBL" id="MEC5385820.1"/>
    </source>
</evidence>
<organism evidence="5 6">
    <name type="scientific">Uliginosibacterium silvisoli</name>
    <dbReference type="NCBI Taxonomy" id="3114758"/>
    <lineage>
        <taxon>Bacteria</taxon>
        <taxon>Pseudomonadati</taxon>
        <taxon>Pseudomonadota</taxon>
        <taxon>Betaproteobacteria</taxon>
        <taxon>Rhodocyclales</taxon>
        <taxon>Zoogloeaceae</taxon>
        <taxon>Uliginosibacterium</taxon>
    </lineage>
</organism>
<sequence>MPMHDDYCDVLLVDDSADTIALLTQELSGAGLKVHAVRSGPEALRHLDRHAPGAILLDVQMPGMDGFETCSQIRARFDDMPVVFMTGLGETEHIVRGFEVGGNDYVTKPVAPPEVIARLQAHTRTARLVRATREAVNAADVAMLATDGERLLWSNEAARILLRELSGEAPAGLQLTEGSVLAAPLQEILVLRQNQDECLIPLTGGKLRARRVSEADQAVGIVALSRGDAAPAGNGWNPPQLTAREGEVLLWVSRGKTNRDIADILGMSPRTVNKHLEHIFEKLGVETRTAAAAAARNLQLA</sequence>
<evidence type="ECO:0000313" key="6">
    <source>
        <dbReference type="Proteomes" id="UP001331561"/>
    </source>
</evidence>
<dbReference type="PRINTS" id="PR00038">
    <property type="entry name" value="HTHLUXR"/>
</dbReference>
<dbReference type="SUPFAM" id="SSF52172">
    <property type="entry name" value="CheY-like"/>
    <property type="match status" value="1"/>
</dbReference>
<feature type="modified residue" description="4-aspartylphosphate" evidence="2">
    <location>
        <position position="58"/>
    </location>
</feature>
<name>A0ABU6K3K8_9RHOO</name>
<accession>A0ABU6K3K8</accession>
<dbReference type="PANTHER" id="PTHR43214">
    <property type="entry name" value="TWO-COMPONENT RESPONSE REGULATOR"/>
    <property type="match status" value="1"/>
</dbReference>
<dbReference type="Pfam" id="PF00072">
    <property type="entry name" value="Response_reg"/>
    <property type="match status" value="1"/>
</dbReference>
<dbReference type="Proteomes" id="UP001331561">
    <property type="component" value="Unassembled WGS sequence"/>
</dbReference>
<keyword evidence="1 5" id="KW-0238">DNA-binding</keyword>
<dbReference type="InterPro" id="IPR001789">
    <property type="entry name" value="Sig_transdc_resp-reg_receiver"/>
</dbReference>
<dbReference type="PROSITE" id="PS00622">
    <property type="entry name" value="HTH_LUXR_1"/>
    <property type="match status" value="1"/>
</dbReference>
<dbReference type="InterPro" id="IPR016032">
    <property type="entry name" value="Sig_transdc_resp-reg_C-effctor"/>
</dbReference>
<reference evidence="5 6" key="1">
    <citation type="submission" date="2024-01" db="EMBL/GenBank/DDBJ databases">
        <title>Uliginosibacterium soil sp. nov.</title>
        <authorList>
            <person name="Lv Y."/>
        </authorList>
    </citation>
    <scope>NUCLEOTIDE SEQUENCE [LARGE SCALE GENOMIC DNA]</scope>
    <source>
        <strain evidence="5 6">H3</strain>
    </source>
</reference>
<keyword evidence="6" id="KW-1185">Reference proteome</keyword>